<dbReference type="GO" id="GO:0015344">
    <property type="term" value="F:siderophore uptake transmembrane transporter activity"/>
    <property type="evidence" value="ECO:0007669"/>
    <property type="project" value="TreeGrafter"/>
</dbReference>
<evidence type="ECO:0000313" key="18">
    <source>
        <dbReference type="Proteomes" id="UP000262878"/>
    </source>
</evidence>
<dbReference type="InterPro" id="IPR000531">
    <property type="entry name" value="Beta-barrel_TonB"/>
</dbReference>
<keyword evidence="8 10" id="KW-0472">Membrane</keyword>
<feature type="region of interest" description="Disordered" evidence="13">
    <location>
        <begin position="120"/>
        <end position="141"/>
    </location>
</feature>
<evidence type="ECO:0000256" key="12">
    <source>
        <dbReference type="RuleBase" id="RU003357"/>
    </source>
</evidence>
<dbReference type="SUPFAM" id="SSF56935">
    <property type="entry name" value="Porins"/>
    <property type="match status" value="1"/>
</dbReference>
<dbReference type="NCBIfam" id="NF010010">
    <property type="entry name" value="PRK13483.1"/>
    <property type="match status" value="1"/>
</dbReference>
<dbReference type="InterPro" id="IPR012910">
    <property type="entry name" value="Plug_dom"/>
</dbReference>
<evidence type="ECO:0000256" key="2">
    <source>
        <dbReference type="ARBA" id="ARBA00022448"/>
    </source>
</evidence>
<dbReference type="InterPro" id="IPR037066">
    <property type="entry name" value="Plug_dom_sf"/>
</dbReference>
<protein>
    <submittedName>
        <fullName evidence="17">Ligand-gated channel protein</fullName>
    </submittedName>
</protein>
<keyword evidence="7 12" id="KW-0798">TonB box</keyword>
<keyword evidence="5 14" id="KW-0732">Signal</keyword>
<reference evidence="17 18" key="1">
    <citation type="journal article" date="2018" name="Nat. Biotechnol.">
        <title>A standardized bacterial taxonomy based on genome phylogeny substantially revises the tree of life.</title>
        <authorList>
            <person name="Parks D.H."/>
            <person name="Chuvochina M."/>
            <person name="Waite D.W."/>
            <person name="Rinke C."/>
            <person name="Skarshewski A."/>
            <person name="Chaumeil P.A."/>
            <person name="Hugenholtz P."/>
        </authorList>
    </citation>
    <scope>NUCLEOTIDE SEQUENCE [LARGE SCALE GENOMIC DNA]</scope>
    <source>
        <strain evidence="17">UBA9360</strain>
    </source>
</reference>
<dbReference type="Pfam" id="PF07715">
    <property type="entry name" value="Plug"/>
    <property type="match status" value="1"/>
</dbReference>
<name>A0A348WP51_9GAMM</name>
<dbReference type="Proteomes" id="UP000262878">
    <property type="component" value="Unassembled WGS sequence"/>
</dbReference>
<accession>A0A348WP51</accession>
<evidence type="ECO:0000256" key="6">
    <source>
        <dbReference type="ARBA" id="ARBA00023065"/>
    </source>
</evidence>
<keyword evidence="6" id="KW-0406">Ion transport</keyword>
<evidence type="ECO:0000256" key="10">
    <source>
        <dbReference type="PROSITE-ProRule" id="PRU01360"/>
    </source>
</evidence>
<evidence type="ECO:0000256" key="13">
    <source>
        <dbReference type="SAM" id="MobiDB-lite"/>
    </source>
</evidence>
<dbReference type="Pfam" id="PF00593">
    <property type="entry name" value="TonB_dep_Rec_b-barrel"/>
    <property type="match status" value="1"/>
</dbReference>
<organism evidence="17 18">
    <name type="scientific">Idiomarina baltica</name>
    <dbReference type="NCBI Taxonomy" id="190892"/>
    <lineage>
        <taxon>Bacteria</taxon>
        <taxon>Pseudomonadati</taxon>
        <taxon>Pseudomonadota</taxon>
        <taxon>Gammaproteobacteria</taxon>
        <taxon>Alteromonadales</taxon>
        <taxon>Idiomarinaceae</taxon>
        <taxon>Idiomarina</taxon>
    </lineage>
</organism>
<dbReference type="PROSITE" id="PS01156">
    <property type="entry name" value="TONB_DEPENDENT_REC_2"/>
    <property type="match status" value="1"/>
</dbReference>
<dbReference type="Gene3D" id="2.170.130.10">
    <property type="entry name" value="TonB-dependent receptor, plug domain"/>
    <property type="match status" value="1"/>
</dbReference>
<evidence type="ECO:0000256" key="4">
    <source>
        <dbReference type="ARBA" id="ARBA00022692"/>
    </source>
</evidence>
<feature type="short sequence motif" description="TonB C-terminal box" evidence="11">
    <location>
        <begin position="656"/>
        <end position="673"/>
    </location>
</feature>
<dbReference type="EMBL" id="DMUP01000135">
    <property type="protein sequence ID" value="HAR56313.1"/>
    <property type="molecule type" value="Genomic_DNA"/>
</dbReference>
<evidence type="ECO:0000259" key="16">
    <source>
        <dbReference type="Pfam" id="PF07715"/>
    </source>
</evidence>
<evidence type="ECO:0000256" key="5">
    <source>
        <dbReference type="ARBA" id="ARBA00022729"/>
    </source>
</evidence>
<evidence type="ECO:0000313" key="17">
    <source>
        <dbReference type="EMBL" id="HAR56313.1"/>
    </source>
</evidence>
<feature type="signal peptide" evidence="14">
    <location>
        <begin position="1"/>
        <end position="27"/>
    </location>
</feature>
<dbReference type="PROSITE" id="PS52016">
    <property type="entry name" value="TONB_DEPENDENT_REC_3"/>
    <property type="match status" value="1"/>
</dbReference>
<evidence type="ECO:0000256" key="3">
    <source>
        <dbReference type="ARBA" id="ARBA00022452"/>
    </source>
</evidence>
<proteinExistence type="inferred from homology"/>
<comment type="subcellular location">
    <subcellularLocation>
        <location evidence="1 10">Cell outer membrane</location>
        <topology evidence="1 10">Multi-pass membrane protein</topology>
    </subcellularLocation>
</comment>
<evidence type="ECO:0000256" key="11">
    <source>
        <dbReference type="PROSITE-ProRule" id="PRU10144"/>
    </source>
</evidence>
<keyword evidence="4 10" id="KW-0812">Transmembrane</keyword>
<keyword evidence="2 10" id="KW-0813">Transport</keyword>
<evidence type="ECO:0000256" key="7">
    <source>
        <dbReference type="ARBA" id="ARBA00023077"/>
    </source>
</evidence>
<dbReference type="InterPro" id="IPR039426">
    <property type="entry name" value="TonB-dep_rcpt-like"/>
</dbReference>
<dbReference type="STRING" id="314276.OS145_04633"/>
<dbReference type="InterPro" id="IPR036942">
    <property type="entry name" value="Beta-barrel_TonB_sf"/>
</dbReference>
<comment type="similarity">
    <text evidence="10 12">Belongs to the TonB-dependent receptor family.</text>
</comment>
<dbReference type="PANTHER" id="PTHR30069">
    <property type="entry name" value="TONB-DEPENDENT OUTER MEMBRANE RECEPTOR"/>
    <property type="match status" value="1"/>
</dbReference>
<dbReference type="InterPro" id="IPR010917">
    <property type="entry name" value="TonB_rcpt_CS"/>
</dbReference>
<sequence length="673" mass="74577">MYLSNTRGLKLSIIASAICTFTLSANANPQQSDYRANHSHKREKPMEVLVVTASGADKTLRDAPASVSVISGKELSQRFYKDLTDALTDAPGVIVTNGGDRQDISVRGMSSQYTLILVDGQRQTSRETRPNSDGPGVEGAWTPPLAAIERIEIIRGPMSSLYGSDAIGGVINIITKKTPQEWRSEVRVDSVVQERSDSGNSYQVNLFTSGSLIEDTLGLQVYGGYTRRLEDDIVDGYRGKKTDHATVKLAYTPTVDHEWLFEAGTNSQTIDATLGKTVAPLAAGESCGRRGCPESSTTEYDNQSYSIAHNGQWGLVGARSYLKRDEYDNNARQMYITNTDFQTVWNVPLTVEQPITLGAAYLKEELEDRTSNQISDRTQIDSSQWSLFAESTWSVAKYFELTTGLRYDDDEYFGDQWSPRVYGVYHLSRATTLKGGVSTGFRAPNLRQTTEDWGQVSRGGDIYGNPDLQAETSVNYELGLYTHFSRGVKSSVTVFYNEFDNKISRIACPATQCTGGPNQFGSMPTTYVNVDEAVTQGVEATFDARFSKAWKLSANYTFTDSEQKTGEYKGEPLTQLPKHLVQTSLNWKPSAVMNTWLRVHYRGEESQPTTGPSSGSLIAPSYTLTDLGINYFLTPDIKVGAGIYNLFDKQIGVEEYGYIEDGRRLWVSLGWTF</sequence>
<feature type="domain" description="TonB-dependent receptor-like beta-barrel" evidence="15">
    <location>
        <begin position="200"/>
        <end position="646"/>
    </location>
</feature>
<evidence type="ECO:0000256" key="8">
    <source>
        <dbReference type="ARBA" id="ARBA00023136"/>
    </source>
</evidence>
<feature type="domain" description="TonB-dependent receptor plug" evidence="16">
    <location>
        <begin position="60"/>
        <end position="170"/>
    </location>
</feature>
<evidence type="ECO:0000256" key="1">
    <source>
        <dbReference type="ARBA" id="ARBA00004571"/>
    </source>
</evidence>
<dbReference type="CDD" id="cd01347">
    <property type="entry name" value="ligand_gated_channel"/>
    <property type="match status" value="1"/>
</dbReference>
<dbReference type="GO" id="GO:0044718">
    <property type="term" value="P:siderophore transmembrane transport"/>
    <property type="evidence" value="ECO:0007669"/>
    <property type="project" value="TreeGrafter"/>
</dbReference>
<comment type="caution">
    <text evidence="17">The sequence shown here is derived from an EMBL/GenBank/DDBJ whole genome shotgun (WGS) entry which is preliminary data.</text>
</comment>
<keyword evidence="3 10" id="KW-1134">Transmembrane beta strand</keyword>
<dbReference type="AlphaFoldDB" id="A0A348WP51"/>
<evidence type="ECO:0000256" key="14">
    <source>
        <dbReference type="SAM" id="SignalP"/>
    </source>
</evidence>
<dbReference type="Gene3D" id="2.40.170.20">
    <property type="entry name" value="TonB-dependent receptor, beta-barrel domain"/>
    <property type="match status" value="1"/>
</dbReference>
<evidence type="ECO:0000259" key="15">
    <source>
        <dbReference type="Pfam" id="PF00593"/>
    </source>
</evidence>
<evidence type="ECO:0000256" key="9">
    <source>
        <dbReference type="ARBA" id="ARBA00023237"/>
    </source>
</evidence>
<gene>
    <name evidence="17" type="ORF">DCR58_05935</name>
</gene>
<feature type="chain" id="PRO_5016996863" evidence="14">
    <location>
        <begin position="28"/>
        <end position="673"/>
    </location>
</feature>
<dbReference type="PANTHER" id="PTHR30069:SF53">
    <property type="entry name" value="COLICIN I RECEPTOR-RELATED"/>
    <property type="match status" value="1"/>
</dbReference>
<dbReference type="GO" id="GO:0009279">
    <property type="term" value="C:cell outer membrane"/>
    <property type="evidence" value="ECO:0007669"/>
    <property type="project" value="UniProtKB-SubCell"/>
</dbReference>
<keyword evidence="9 10" id="KW-0998">Cell outer membrane</keyword>